<evidence type="ECO:0000256" key="8">
    <source>
        <dbReference type="ARBA" id="ARBA00023134"/>
    </source>
</evidence>
<evidence type="ECO:0000256" key="11">
    <source>
        <dbReference type="SAM" id="Phobius"/>
    </source>
</evidence>
<feature type="transmembrane region" description="Helical" evidence="11">
    <location>
        <begin position="20"/>
        <end position="39"/>
    </location>
</feature>
<dbReference type="PROSITE" id="PS51417">
    <property type="entry name" value="ARF"/>
    <property type="match status" value="1"/>
</dbReference>
<dbReference type="SUPFAM" id="SSF52540">
    <property type="entry name" value="P-loop containing nucleoside triphosphate hydrolases"/>
    <property type="match status" value="1"/>
</dbReference>
<dbReference type="PANTHER" id="PTHR46693:SF1">
    <property type="entry name" value="ADP-RIBOSYLATION FACTOR-LIKE PROTEIN 15"/>
    <property type="match status" value="1"/>
</dbReference>
<evidence type="ECO:0000256" key="9">
    <source>
        <dbReference type="ARBA" id="ARBA00023136"/>
    </source>
</evidence>
<dbReference type="PANTHER" id="PTHR46693">
    <property type="entry name" value="ADP-RIBOSYLATION FACTOR-LIKE PROTEIN 15"/>
    <property type="match status" value="1"/>
</dbReference>
<dbReference type="Proteomes" id="UP000829291">
    <property type="component" value="Chromosome 2"/>
</dbReference>
<dbReference type="GO" id="GO:0005789">
    <property type="term" value="C:endoplasmic reticulum membrane"/>
    <property type="evidence" value="ECO:0007669"/>
    <property type="project" value="UniProtKB-SubCell"/>
</dbReference>
<evidence type="ECO:0000256" key="1">
    <source>
        <dbReference type="ARBA" id="ARBA00004389"/>
    </source>
</evidence>
<dbReference type="KEGG" id="nlo:107218084"/>
<keyword evidence="10 13" id="KW-0675">Receptor</keyword>
<evidence type="ECO:0000256" key="5">
    <source>
        <dbReference type="ARBA" id="ARBA00022741"/>
    </source>
</evidence>
<dbReference type="OrthoDB" id="41266at2759"/>
<sequence>MGNKRGETLTLENNENTQFIGMLVAVFTIFITLVVFAVWRRRRSVGRSLILAGLSNAGKTLLYARLLHSKYVATHTSVKENIGDVTINNSALRIVDIPGHERLRQKFFDNYKSSIRGLVYVIDSVTIQKDVRDVAEYLYTLLSDPTIQKNGTPVLILCNKQDQTTAKGCSVIKSLLEKEINLLRVTKTNQLETTDASSSNFYLGKQGKDFEFIHLGSKVDFAEASAFDKDSETSADIEQLDIWLQKIA</sequence>
<keyword evidence="6" id="KW-0256">Endoplasmic reticulum</keyword>
<evidence type="ECO:0000256" key="4">
    <source>
        <dbReference type="ARBA" id="ARBA00022692"/>
    </source>
</evidence>
<proteinExistence type="inferred from homology"/>
<evidence type="ECO:0000313" key="12">
    <source>
        <dbReference type="Proteomes" id="UP000829291"/>
    </source>
</evidence>
<dbReference type="CDD" id="cd04105">
    <property type="entry name" value="SR_beta"/>
    <property type="match status" value="1"/>
</dbReference>
<reference evidence="13" key="1">
    <citation type="submission" date="2025-08" db="UniProtKB">
        <authorList>
            <consortium name="RefSeq"/>
        </authorList>
    </citation>
    <scope>IDENTIFICATION</scope>
    <source>
        <tissue evidence="13">Thorax and Abdomen</tissue>
    </source>
</reference>
<dbReference type="CTD" id="47283"/>
<comment type="similarity">
    <text evidence="2">Belongs to the SRP receptor beta subunit family.</text>
</comment>
<dbReference type="RefSeq" id="XP_015511319.1">
    <property type="nucleotide sequence ID" value="XM_015655833.2"/>
</dbReference>
<dbReference type="InParanoid" id="A0A6J0B8L1"/>
<evidence type="ECO:0000313" key="13">
    <source>
        <dbReference type="RefSeq" id="XP_015511319.1"/>
    </source>
</evidence>
<keyword evidence="7 11" id="KW-1133">Transmembrane helix</keyword>
<dbReference type="AlphaFoldDB" id="A0A6J0B8L1"/>
<evidence type="ECO:0000256" key="3">
    <source>
        <dbReference type="ARBA" id="ARBA00020256"/>
    </source>
</evidence>
<keyword evidence="5" id="KW-0547">Nucleotide-binding</keyword>
<evidence type="ECO:0000256" key="7">
    <source>
        <dbReference type="ARBA" id="ARBA00022989"/>
    </source>
</evidence>
<name>A0A6J0B8L1_NEOLC</name>
<accession>A0A6J0B8L1</accession>
<keyword evidence="9 11" id="KW-0472">Membrane</keyword>
<dbReference type="InterPro" id="IPR019009">
    <property type="entry name" value="SRP_receptor_beta_su"/>
</dbReference>
<dbReference type="Pfam" id="PF09439">
    <property type="entry name" value="SRPRB"/>
    <property type="match status" value="1"/>
</dbReference>
<keyword evidence="4 11" id="KW-0812">Transmembrane</keyword>
<dbReference type="Gene3D" id="3.40.50.300">
    <property type="entry name" value="P-loop containing nucleotide triphosphate hydrolases"/>
    <property type="match status" value="1"/>
</dbReference>
<dbReference type="GO" id="GO:0005525">
    <property type="term" value="F:GTP binding"/>
    <property type="evidence" value="ECO:0007669"/>
    <property type="project" value="UniProtKB-KW"/>
</dbReference>
<evidence type="ECO:0000256" key="10">
    <source>
        <dbReference type="ARBA" id="ARBA00023170"/>
    </source>
</evidence>
<dbReference type="GeneID" id="107218084"/>
<keyword evidence="8" id="KW-0342">GTP-binding</keyword>
<dbReference type="InterPro" id="IPR042292">
    <property type="entry name" value="ARL15"/>
</dbReference>
<protein>
    <recommendedName>
        <fullName evidence="3">Signal recognition particle receptor subunit beta</fullName>
    </recommendedName>
</protein>
<evidence type="ECO:0000256" key="2">
    <source>
        <dbReference type="ARBA" id="ARBA00005619"/>
    </source>
</evidence>
<gene>
    <name evidence="13" type="primary">LOC107218084</name>
</gene>
<organism evidence="13">
    <name type="scientific">Neodiprion lecontei</name>
    <name type="common">Redheaded pine sawfly</name>
    <dbReference type="NCBI Taxonomy" id="441921"/>
    <lineage>
        <taxon>Eukaryota</taxon>
        <taxon>Metazoa</taxon>
        <taxon>Ecdysozoa</taxon>
        <taxon>Arthropoda</taxon>
        <taxon>Hexapoda</taxon>
        <taxon>Insecta</taxon>
        <taxon>Pterygota</taxon>
        <taxon>Neoptera</taxon>
        <taxon>Endopterygota</taxon>
        <taxon>Hymenoptera</taxon>
        <taxon>Tenthredinoidea</taxon>
        <taxon>Diprionidae</taxon>
        <taxon>Diprioninae</taxon>
        <taxon>Neodiprion</taxon>
    </lineage>
</organism>
<evidence type="ECO:0000256" key="6">
    <source>
        <dbReference type="ARBA" id="ARBA00022824"/>
    </source>
</evidence>
<dbReference type="InterPro" id="IPR027417">
    <property type="entry name" value="P-loop_NTPase"/>
</dbReference>
<dbReference type="FunCoup" id="A0A6J0B8L1">
    <property type="interactions" value="1531"/>
</dbReference>
<keyword evidence="12" id="KW-1185">Reference proteome</keyword>
<comment type="subcellular location">
    <subcellularLocation>
        <location evidence="1">Endoplasmic reticulum membrane</location>
        <topology evidence="1">Single-pass membrane protein</topology>
    </subcellularLocation>
</comment>